<gene>
    <name evidence="1" type="ORF">GALMADRAFT_207723</name>
</gene>
<dbReference type="HOGENOM" id="CLU_2097060_0_0_1"/>
<proteinExistence type="predicted"/>
<protein>
    <submittedName>
        <fullName evidence="1">Uncharacterized protein</fullName>
    </submittedName>
</protein>
<evidence type="ECO:0000313" key="2">
    <source>
        <dbReference type="Proteomes" id="UP000027222"/>
    </source>
</evidence>
<reference evidence="2" key="1">
    <citation type="journal article" date="2014" name="Proc. Natl. Acad. Sci. U.S.A.">
        <title>Extensive sampling of basidiomycete genomes demonstrates inadequacy of the white-rot/brown-rot paradigm for wood decay fungi.</title>
        <authorList>
            <person name="Riley R."/>
            <person name="Salamov A.A."/>
            <person name="Brown D.W."/>
            <person name="Nagy L.G."/>
            <person name="Floudas D."/>
            <person name="Held B.W."/>
            <person name="Levasseur A."/>
            <person name="Lombard V."/>
            <person name="Morin E."/>
            <person name="Otillar R."/>
            <person name="Lindquist E.A."/>
            <person name="Sun H."/>
            <person name="LaButti K.M."/>
            <person name="Schmutz J."/>
            <person name="Jabbour D."/>
            <person name="Luo H."/>
            <person name="Baker S.E."/>
            <person name="Pisabarro A.G."/>
            <person name="Walton J.D."/>
            <person name="Blanchette R.A."/>
            <person name="Henrissat B."/>
            <person name="Martin F."/>
            <person name="Cullen D."/>
            <person name="Hibbett D.S."/>
            <person name="Grigoriev I.V."/>
        </authorList>
    </citation>
    <scope>NUCLEOTIDE SEQUENCE [LARGE SCALE GENOMIC DNA]</scope>
    <source>
        <strain evidence="2">CBS 339.88</strain>
    </source>
</reference>
<dbReference type="AlphaFoldDB" id="A0A067TBZ3"/>
<organism evidence="1 2">
    <name type="scientific">Galerina marginata (strain CBS 339.88)</name>
    <dbReference type="NCBI Taxonomy" id="685588"/>
    <lineage>
        <taxon>Eukaryota</taxon>
        <taxon>Fungi</taxon>
        <taxon>Dikarya</taxon>
        <taxon>Basidiomycota</taxon>
        <taxon>Agaricomycotina</taxon>
        <taxon>Agaricomycetes</taxon>
        <taxon>Agaricomycetidae</taxon>
        <taxon>Agaricales</taxon>
        <taxon>Agaricineae</taxon>
        <taxon>Strophariaceae</taxon>
        <taxon>Galerina</taxon>
    </lineage>
</organism>
<accession>A0A067TBZ3</accession>
<keyword evidence="2" id="KW-1185">Reference proteome</keyword>
<evidence type="ECO:0000313" key="1">
    <source>
        <dbReference type="EMBL" id="KDR80745.1"/>
    </source>
</evidence>
<name>A0A067TBZ3_GALM3</name>
<sequence>MPVRQIPTYARLLEVILSTRWSHHLGSVFGVGGPGTAQEVEKGRFRKLRGTFITKGGSPGQSSGRWFRLLEFDYCVSSKSAMSVLLDVGVRSGPGDSNIDKAAMMKLKPRDLEGEV</sequence>
<dbReference type="Proteomes" id="UP000027222">
    <property type="component" value="Unassembled WGS sequence"/>
</dbReference>
<dbReference type="EMBL" id="KL142371">
    <property type="protein sequence ID" value="KDR80745.1"/>
    <property type="molecule type" value="Genomic_DNA"/>
</dbReference>